<evidence type="ECO:0000313" key="3">
    <source>
        <dbReference type="EMBL" id="KMT66027.1"/>
    </source>
</evidence>
<dbReference type="RefSeq" id="WP_048690783.1">
    <property type="nucleotide sequence ID" value="NZ_KQ130485.1"/>
</dbReference>
<proteinExistence type="predicted"/>
<sequence>MKFALKGFTLVELIVVILLIGILSVVALPKMSLISSGSDLAEARSRLIALLRHTQLQAMQNTQDTCHRVLVSASRFGQNTDCSSSSIPTSFEPNYLGFSSAEDASADIVFTANGSAISGNFDIRFSSLGLPLEDCSVGCSLTLTDNDAYTITIESQGYIHR</sequence>
<organism evidence="3 4">
    <name type="scientific">Catenovulum maritimum</name>
    <dbReference type="NCBI Taxonomy" id="1513271"/>
    <lineage>
        <taxon>Bacteria</taxon>
        <taxon>Pseudomonadati</taxon>
        <taxon>Pseudomonadota</taxon>
        <taxon>Gammaproteobacteria</taxon>
        <taxon>Alteromonadales</taxon>
        <taxon>Alteromonadaceae</taxon>
        <taxon>Catenovulum</taxon>
    </lineage>
</organism>
<comment type="caution">
    <text evidence="3">The sequence shown here is derived from an EMBL/GenBank/DDBJ whole genome shotgun (WGS) entry which is preliminary data.</text>
</comment>
<dbReference type="Proteomes" id="UP000037600">
    <property type="component" value="Unassembled WGS sequence"/>
</dbReference>
<dbReference type="GO" id="GO:0015627">
    <property type="term" value="C:type II protein secretion system complex"/>
    <property type="evidence" value="ECO:0007669"/>
    <property type="project" value="InterPro"/>
</dbReference>
<gene>
    <name evidence="3" type="ORF">XM47_06150</name>
</gene>
<protein>
    <recommendedName>
        <fullName evidence="5">MSHA biogenesis protein MshC</fullName>
    </recommendedName>
</protein>
<dbReference type="PROSITE" id="PS00409">
    <property type="entry name" value="PROKAR_NTER_METHYL"/>
    <property type="match status" value="1"/>
</dbReference>
<dbReference type="AlphaFoldDB" id="A0A0J8GTG6"/>
<keyword evidence="2" id="KW-0472">Membrane</keyword>
<dbReference type="SUPFAM" id="SSF54523">
    <property type="entry name" value="Pili subunits"/>
    <property type="match status" value="1"/>
</dbReference>
<dbReference type="InterPro" id="IPR000983">
    <property type="entry name" value="Bac_GSPG_pilin"/>
</dbReference>
<dbReference type="OrthoDB" id="5873580at2"/>
<keyword evidence="4" id="KW-1185">Reference proteome</keyword>
<dbReference type="Gene3D" id="3.30.700.10">
    <property type="entry name" value="Glycoprotein, Type 4 Pilin"/>
    <property type="match status" value="1"/>
</dbReference>
<dbReference type="InterPro" id="IPR045584">
    <property type="entry name" value="Pilin-like"/>
</dbReference>
<keyword evidence="2" id="KW-1133">Transmembrane helix</keyword>
<dbReference type="EMBL" id="LAZL01000007">
    <property type="protein sequence ID" value="KMT66027.1"/>
    <property type="molecule type" value="Genomic_DNA"/>
</dbReference>
<feature type="transmembrane region" description="Helical" evidence="2">
    <location>
        <begin position="7"/>
        <end position="28"/>
    </location>
</feature>
<evidence type="ECO:0000256" key="2">
    <source>
        <dbReference type="SAM" id="Phobius"/>
    </source>
</evidence>
<keyword evidence="2" id="KW-0812">Transmembrane</keyword>
<dbReference type="STRING" id="1513271.XM47_06150"/>
<dbReference type="NCBIfam" id="TIGR02532">
    <property type="entry name" value="IV_pilin_GFxxxE"/>
    <property type="match status" value="1"/>
</dbReference>
<evidence type="ECO:0000256" key="1">
    <source>
        <dbReference type="ARBA" id="ARBA00022481"/>
    </source>
</evidence>
<dbReference type="Pfam" id="PF07963">
    <property type="entry name" value="N_methyl"/>
    <property type="match status" value="1"/>
</dbReference>
<name>A0A0J8GTG6_9ALTE</name>
<evidence type="ECO:0008006" key="5">
    <source>
        <dbReference type="Google" id="ProtNLM"/>
    </source>
</evidence>
<keyword evidence="1" id="KW-0488">Methylation</keyword>
<dbReference type="PRINTS" id="PR00813">
    <property type="entry name" value="BCTERIALGSPG"/>
</dbReference>
<accession>A0A0J8GTG6</accession>
<reference evidence="3 4" key="1">
    <citation type="submission" date="2015-04" db="EMBL/GenBank/DDBJ databases">
        <title>Draft Genome Sequence of the Novel Agar-Digesting Marine Bacterium Q1.</title>
        <authorList>
            <person name="Li Y."/>
            <person name="Li D."/>
            <person name="Chen G."/>
            <person name="Du Z."/>
        </authorList>
    </citation>
    <scope>NUCLEOTIDE SEQUENCE [LARGE SCALE GENOMIC DNA]</scope>
    <source>
        <strain evidence="3 4">Q1</strain>
    </source>
</reference>
<dbReference type="GO" id="GO:0015628">
    <property type="term" value="P:protein secretion by the type II secretion system"/>
    <property type="evidence" value="ECO:0007669"/>
    <property type="project" value="InterPro"/>
</dbReference>
<evidence type="ECO:0000313" key="4">
    <source>
        <dbReference type="Proteomes" id="UP000037600"/>
    </source>
</evidence>
<dbReference type="InterPro" id="IPR012902">
    <property type="entry name" value="N_methyl_site"/>
</dbReference>